<evidence type="ECO:0000256" key="6">
    <source>
        <dbReference type="SAM" id="Phobius"/>
    </source>
</evidence>
<keyword evidence="2" id="KW-1003">Cell membrane</keyword>
<evidence type="ECO:0000256" key="2">
    <source>
        <dbReference type="ARBA" id="ARBA00022475"/>
    </source>
</evidence>
<sequence>MLNDLLSIFASPEFYQAVLRMATPLLLAAMGGLVAERAGLVTFSMEGMMLMGAVGGVIGSHLTGSVWGGLLLAVIFGMLAGLTYAVMAVSIGAHQIVTCVALNMGAMGLTSVLFGLVFGGGSGAVVQDVIQVASLSPWKIPLLGEIPILGPIFFNHIPLVYLAFLTVPAVWFLLYRTTWGLKIRAVGEHPHAADALGISVVRVRYLTLLFAGAFAGLAGAFLSIGVLNTWQENMTSGRGFIAYTAIVFGKWQPLGVLLGALLFGLADALQLRVQTMNIAIPYQAMVAFPYVVTLLALILFSGKASWPAASGQAFKREGK</sequence>
<feature type="transmembrane region" description="Helical" evidence="6">
    <location>
        <begin position="14"/>
        <end position="35"/>
    </location>
</feature>
<keyword evidence="3 6" id="KW-0812">Transmembrane</keyword>
<keyword evidence="5 6" id="KW-0472">Membrane</keyword>
<feature type="transmembrane region" description="Helical" evidence="6">
    <location>
        <begin position="240"/>
        <end position="266"/>
    </location>
</feature>
<dbReference type="GO" id="GO:0005886">
    <property type="term" value="C:plasma membrane"/>
    <property type="evidence" value="ECO:0007669"/>
    <property type="project" value="UniProtKB-SubCell"/>
</dbReference>
<feature type="transmembrane region" description="Helical" evidence="6">
    <location>
        <begin position="205"/>
        <end position="228"/>
    </location>
</feature>
<comment type="caution">
    <text evidence="7">The sequence shown here is derived from an EMBL/GenBank/DDBJ whole genome shotgun (WGS) entry which is preliminary data.</text>
</comment>
<evidence type="ECO:0000313" key="8">
    <source>
        <dbReference type="Proteomes" id="UP000050417"/>
    </source>
</evidence>
<feature type="transmembrane region" description="Helical" evidence="6">
    <location>
        <begin position="47"/>
        <end position="64"/>
    </location>
</feature>
<evidence type="ECO:0000256" key="3">
    <source>
        <dbReference type="ARBA" id="ARBA00022692"/>
    </source>
</evidence>
<comment type="subcellular location">
    <subcellularLocation>
        <location evidence="1">Cell membrane</location>
        <topology evidence="1">Multi-pass membrane protein</topology>
    </subcellularLocation>
</comment>
<evidence type="ECO:0000313" key="7">
    <source>
        <dbReference type="EMBL" id="KPL79110.1"/>
    </source>
</evidence>
<dbReference type="STRING" id="1134406.ADN00_04415"/>
<dbReference type="PANTHER" id="PTHR43370">
    <property type="entry name" value="SUGAR ABC TRANSPORTER INTEGRAL MEMBRANE PROTEIN-RELATED"/>
    <property type="match status" value="1"/>
</dbReference>
<protein>
    <recommendedName>
        <fullName evidence="9">ABC transporter permease</fullName>
    </recommendedName>
</protein>
<feature type="transmembrane region" description="Helical" evidence="6">
    <location>
        <begin position="70"/>
        <end position="93"/>
    </location>
</feature>
<evidence type="ECO:0000256" key="1">
    <source>
        <dbReference type="ARBA" id="ARBA00004651"/>
    </source>
</evidence>
<dbReference type="RefSeq" id="WP_075061743.1">
    <property type="nucleotide sequence ID" value="NZ_LGCL01000015.1"/>
</dbReference>
<name>A0A0P6XQP0_9CHLR</name>
<dbReference type="EMBL" id="LGCL01000015">
    <property type="protein sequence ID" value="KPL79110.1"/>
    <property type="molecule type" value="Genomic_DNA"/>
</dbReference>
<dbReference type="InterPro" id="IPR001851">
    <property type="entry name" value="ABC_transp_permease"/>
</dbReference>
<dbReference type="CDD" id="cd06580">
    <property type="entry name" value="TM_PBP1_transp_TpRbsC_like"/>
    <property type="match status" value="1"/>
</dbReference>
<feature type="transmembrane region" description="Helical" evidence="6">
    <location>
        <begin position="105"/>
        <end position="126"/>
    </location>
</feature>
<evidence type="ECO:0000256" key="4">
    <source>
        <dbReference type="ARBA" id="ARBA00022989"/>
    </source>
</evidence>
<proteinExistence type="predicted"/>
<dbReference type="GO" id="GO:0022857">
    <property type="term" value="F:transmembrane transporter activity"/>
    <property type="evidence" value="ECO:0007669"/>
    <property type="project" value="InterPro"/>
</dbReference>
<dbReference type="AlphaFoldDB" id="A0A0P6XQP0"/>
<dbReference type="OrthoDB" id="9792579at2"/>
<dbReference type="Proteomes" id="UP000050417">
    <property type="component" value="Unassembled WGS sequence"/>
</dbReference>
<reference evidence="7 8" key="1">
    <citation type="submission" date="2015-07" db="EMBL/GenBank/DDBJ databases">
        <title>Genome sequence of Ornatilinea apprima DSM 23815.</title>
        <authorList>
            <person name="Hemp J."/>
            <person name="Ward L.M."/>
            <person name="Pace L.A."/>
            <person name="Fischer W.W."/>
        </authorList>
    </citation>
    <scope>NUCLEOTIDE SEQUENCE [LARGE SCALE GENOMIC DNA]</scope>
    <source>
        <strain evidence="7 8">P3M-1</strain>
    </source>
</reference>
<keyword evidence="8" id="KW-1185">Reference proteome</keyword>
<feature type="transmembrane region" description="Helical" evidence="6">
    <location>
        <begin position="278"/>
        <end position="300"/>
    </location>
</feature>
<evidence type="ECO:0008006" key="9">
    <source>
        <dbReference type="Google" id="ProtNLM"/>
    </source>
</evidence>
<evidence type="ECO:0000256" key="5">
    <source>
        <dbReference type="ARBA" id="ARBA00023136"/>
    </source>
</evidence>
<keyword evidence="4 6" id="KW-1133">Transmembrane helix</keyword>
<feature type="transmembrane region" description="Helical" evidence="6">
    <location>
        <begin position="146"/>
        <end position="174"/>
    </location>
</feature>
<gene>
    <name evidence="7" type="ORF">ADN00_04415</name>
</gene>
<dbReference type="PATRIC" id="fig|1134406.4.peg.239"/>
<dbReference type="Pfam" id="PF02653">
    <property type="entry name" value="BPD_transp_2"/>
    <property type="match status" value="1"/>
</dbReference>
<dbReference type="PANTHER" id="PTHR43370:SF2">
    <property type="entry name" value="ABC TRANSPORTER PERMEASE PROTEIN"/>
    <property type="match status" value="1"/>
</dbReference>
<organism evidence="7 8">
    <name type="scientific">Ornatilinea apprima</name>
    <dbReference type="NCBI Taxonomy" id="1134406"/>
    <lineage>
        <taxon>Bacteria</taxon>
        <taxon>Bacillati</taxon>
        <taxon>Chloroflexota</taxon>
        <taxon>Anaerolineae</taxon>
        <taxon>Anaerolineales</taxon>
        <taxon>Anaerolineaceae</taxon>
        <taxon>Ornatilinea</taxon>
    </lineage>
</organism>
<accession>A0A0P6XQP0</accession>